<dbReference type="Pfam" id="PF04073">
    <property type="entry name" value="tRNA_edit"/>
    <property type="match status" value="1"/>
</dbReference>
<evidence type="ECO:0000259" key="2">
    <source>
        <dbReference type="Pfam" id="PF04073"/>
    </source>
</evidence>
<dbReference type="InterPro" id="IPR015003">
    <property type="entry name" value="DUF1853"/>
</dbReference>
<dbReference type="InterPro" id="IPR052408">
    <property type="entry name" value="Exonuclease_MUT-7-like"/>
</dbReference>
<dbReference type="InterPro" id="IPR007214">
    <property type="entry name" value="YbaK/aa-tRNA-synth-assoc-dom"/>
</dbReference>
<dbReference type="InterPro" id="IPR002562">
    <property type="entry name" value="3'-5'_exonuclease_dom"/>
</dbReference>
<reference evidence="3 4" key="1">
    <citation type="submission" date="2024-02" db="EMBL/GenBank/DDBJ databases">
        <authorList>
            <person name="Chen Y."/>
            <person name="Shah S."/>
            <person name="Dougan E. K."/>
            <person name="Thang M."/>
            <person name="Chan C."/>
        </authorList>
    </citation>
    <scope>NUCLEOTIDE SEQUENCE [LARGE SCALE GENOMIC DNA]</scope>
</reference>
<organism evidence="3 4">
    <name type="scientific">Durusdinium trenchii</name>
    <dbReference type="NCBI Taxonomy" id="1381693"/>
    <lineage>
        <taxon>Eukaryota</taxon>
        <taxon>Sar</taxon>
        <taxon>Alveolata</taxon>
        <taxon>Dinophyceae</taxon>
        <taxon>Suessiales</taxon>
        <taxon>Symbiodiniaceae</taxon>
        <taxon>Durusdinium</taxon>
    </lineage>
</organism>
<dbReference type="CDD" id="cd04332">
    <property type="entry name" value="YbaK_like"/>
    <property type="match status" value="1"/>
</dbReference>
<dbReference type="EMBL" id="CAXAMM010044117">
    <property type="protein sequence ID" value="CAK9113218.1"/>
    <property type="molecule type" value="Genomic_DNA"/>
</dbReference>
<dbReference type="InterPro" id="IPR036754">
    <property type="entry name" value="YbaK/aa-tRNA-synt-asso_dom_sf"/>
</dbReference>
<sequence>MAAPHAAHNGTTPTEFQQQVVRDLHWVMASPHLLQESQSLSIWPDDRGRKLAERSRDWLLQLDSDPSPLHEWLLAQEDFHRIGHYFAALVEFWLRWCPVLNATKVLARQQVTAEEPAPERPGQEDYTTNQLKFLARLEGDEALHLEAAFHFSLARGPREVDVVASRFAGGFLHESLCWRILEARIRARLAAEASVKKQLQEWLGASPSFQFLLRGRVFFEARSVMSMRSLKDPLKCPASEGLGLLSSSQPVGWWTWDPSELLTAPGAHESRWVPLLYKRYWLSPVVCMEQSDGSIRTEGDSKINLKSIESFSGEEFVRIIVAHRHLKARNPVLVSEVQRQANGRWEEVSKGFVLPRKWSMAPESATAMRSSDLKAETSITRLQRSMEQVLQAEGIDAWWCQVERLELAAEDTERRSAEAQERRASALWQPPKAREALPKAGLVEALESRWASTNEDELCDTRAAVLCHLAETADLTQTLIDLLLEIFQRCRQPRALGHVVLDAAQRLLRRRDKVFYDRPLTRGASAKWQQLIERAASGMFCPKVVAKASKQLGMEAVATKGRQESVADLLARFEDFNFPDRPIESTHREATLTGAVQLCTLRLQQLQRQREARRCREETEDSEDQAETGGCCLGGFACDSNCCLAVCRCEARCCCRCRCDLLLRVDEVQPLFLWCASHGELAPAKALAQTELCGAIAQSLEADLAALLQASGVSLGRRQRRRVNEPKAAAAAPTPATAKEAFRAPLPPLELWPDVELHWIECLSGVSEEILARTQLEGGVIALDAEWKPFQSGEAPTPMELLQLAVPSRCWLLDLRAVQWSALQALLRQLCAKGLLVGYGLSGDLLRLRDLCGHLEPDNSIDLQESGGGLGLSETIARQLQRELPKEQQCSDWSLRPLTPEQRRYAALDAHALLLLLAAQLDERSMSTKDLAHCFLGHAEQLKALAQPCFVPFGPEHVDEAIAQLKLPIREATPGSSCAIHCKTLGIVGALPGHFGQTQRAVVVLGLEVQLSLSKAAKALGWPQARLAKRRDLPKLFGFEAGGMSPFGIRTRCPLLLDEALTTEELLIGGGLPGRDLLVPQGPDDVCHAFGQCLREVWQLQKAGEATGDVRWPAKLEHGA</sequence>
<proteinExistence type="predicted"/>
<gene>
    <name evidence="3" type="ORF">SCF082_LOCUS52483</name>
</gene>
<feature type="domain" description="3'-5' exonuclease" evidence="1">
    <location>
        <begin position="768"/>
        <end position="916"/>
    </location>
</feature>
<dbReference type="SUPFAM" id="SSF55826">
    <property type="entry name" value="YbaK/ProRS associated domain"/>
    <property type="match status" value="1"/>
</dbReference>
<evidence type="ECO:0000313" key="4">
    <source>
        <dbReference type="Proteomes" id="UP001642464"/>
    </source>
</evidence>
<comment type="caution">
    <text evidence="3">The sequence shown here is derived from an EMBL/GenBank/DDBJ whole genome shotgun (WGS) entry which is preliminary data.</text>
</comment>
<dbReference type="Gene3D" id="3.30.420.10">
    <property type="entry name" value="Ribonuclease H-like superfamily/Ribonuclease H"/>
    <property type="match status" value="1"/>
</dbReference>
<keyword evidence="4" id="KW-1185">Reference proteome</keyword>
<dbReference type="Gene3D" id="3.90.960.10">
    <property type="entry name" value="YbaK/aminoacyl-tRNA synthetase-associated domain"/>
    <property type="match status" value="1"/>
</dbReference>
<dbReference type="PANTHER" id="PTHR47765">
    <property type="entry name" value="3'-5' EXONUCLEASE DOMAIN-CONTAINING PROTEIN"/>
    <property type="match status" value="1"/>
</dbReference>
<evidence type="ECO:0000313" key="3">
    <source>
        <dbReference type="EMBL" id="CAK9113218.1"/>
    </source>
</evidence>
<dbReference type="InterPro" id="IPR036397">
    <property type="entry name" value="RNaseH_sf"/>
</dbReference>
<name>A0ABP0SLC6_9DINO</name>
<dbReference type="SUPFAM" id="SSF53098">
    <property type="entry name" value="Ribonuclease H-like"/>
    <property type="match status" value="1"/>
</dbReference>
<dbReference type="Proteomes" id="UP001642464">
    <property type="component" value="Unassembled WGS sequence"/>
</dbReference>
<dbReference type="Pfam" id="PF01612">
    <property type="entry name" value="DNA_pol_A_exo1"/>
    <property type="match status" value="1"/>
</dbReference>
<feature type="domain" description="YbaK/aminoacyl-tRNA synthetase-associated" evidence="2">
    <location>
        <begin position="997"/>
        <end position="1075"/>
    </location>
</feature>
<dbReference type="PANTHER" id="PTHR47765:SF2">
    <property type="entry name" value="EXONUCLEASE MUT-7 HOMOLOG"/>
    <property type="match status" value="1"/>
</dbReference>
<evidence type="ECO:0000259" key="1">
    <source>
        <dbReference type="Pfam" id="PF01612"/>
    </source>
</evidence>
<accession>A0ABP0SLC6</accession>
<protein>
    <submittedName>
        <fullName evidence="3">RecQ-like type 3 (RecQ3 (Exonuclease WRN (RecQ protein-like 2</fullName>
    </submittedName>
</protein>
<dbReference type="InterPro" id="IPR012337">
    <property type="entry name" value="RNaseH-like_sf"/>
</dbReference>
<dbReference type="Pfam" id="PF08907">
    <property type="entry name" value="DUF1853"/>
    <property type="match status" value="1"/>
</dbReference>